<dbReference type="AlphaFoldDB" id="A0AA38LQ09"/>
<dbReference type="Gene3D" id="3.20.20.70">
    <property type="entry name" value="Aldolase class I"/>
    <property type="match status" value="1"/>
</dbReference>
<feature type="chain" id="PRO_5041439777" description="Shikimate dehydrogenase (NADP(+))" evidence="1">
    <location>
        <begin position="25"/>
        <end position="576"/>
    </location>
</feature>
<dbReference type="GO" id="GO:0009423">
    <property type="term" value="P:chorismate biosynthetic process"/>
    <property type="evidence" value="ECO:0007669"/>
    <property type="project" value="TreeGrafter"/>
</dbReference>
<gene>
    <name evidence="4" type="ORF">KI387_001410</name>
</gene>
<dbReference type="InterPro" id="IPR022893">
    <property type="entry name" value="Shikimate_DH_fam"/>
</dbReference>
<protein>
    <recommendedName>
        <fullName evidence="6">Shikimate dehydrogenase (NADP(+))</fullName>
    </recommendedName>
</protein>
<evidence type="ECO:0008006" key="6">
    <source>
        <dbReference type="Google" id="ProtNLM"/>
    </source>
</evidence>
<dbReference type="PANTHER" id="PTHR21089:SF1">
    <property type="entry name" value="BIFUNCTIONAL 3-DEHYDROQUINATE DEHYDRATASE_SHIKIMATE DEHYDROGENASE, CHLOROPLASTIC"/>
    <property type="match status" value="1"/>
</dbReference>
<evidence type="ECO:0000259" key="2">
    <source>
        <dbReference type="Pfam" id="PF01488"/>
    </source>
</evidence>
<dbReference type="Gene3D" id="3.40.50.720">
    <property type="entry name" value="NAD(P)-binding Rossmann-like Domain"/>
    <property type="match status" value="1"/>
</dbReference>
<dbReference type="FunFam" id="3.40.50.720:FF:000172">
    <property type="entry name" value="Bifunctional 3-dehydroquinate dehydratase/shikimate dehydrogenase, chloroplastic"/>
    <property type="match status" value="1"/>
</dbReference>
<reference evidence="4 5" key="1">
    <citation type="journal article" date="2021" name="Nat. Plants">
        <title>The Taxus genome provides insights into paclitaxel biosynthesis.</title>
        <authorList>
            <person name="Xiong X."/>
            <person name="Gou J."/>
            <person name="Liao Q."/>
            <person name="Li Y."/>
            <person name="Zhou Q."/>
            <person name="Bi G."/>
            <person name="Li C."/>
            <person name="Du R."/>
            <person name="Wang X."/>
            <person name="Sun T."/>
            <person name="Guo L."/>
            <person name="Liang H."/>
            <person name="Lu P."/>
            <person name="Wu Y."/>
            <person name="Zhang Z."/>
            <person name="Ro D.K."/>
            <person name="Shang Y."/>
            <person name="Huang S."/>
            <person name="Yan J."/>
        </authorList>
    </citation>
    <scope>NUCLEOTIDE SEQUENCE [LARGE SCALE GENOMIC DNA]</scope>
    <source>
        <strain evidence="4">Ta-2019</strain>
    </source>
</reference>
<evidence type="ECO:0000256" key="1">
    <source>
        <dbReference type="SAM" id="SignalP"/>
    </source>
</evidence>
<dbReference type="GO" id="GO:0003855">
    <property type="term" value="F:3-dehydroquinate dehydratase activity"/>
    <property type="evidence" value="ECO:0007669"/>
    <property type="project" value="InterPro"/>
</dbReference>
<dbReference type="NCBIfam" id="TIGR01093">
    <property type="entry name" value="aroD"/>
    <property type="match status" value="1"/>
</dbReference>
<name>A0AA38LQ09_TAXCH</name>
<evidence type="ECO:0000313" key="4">
    <source>
        <dbReference type="EMBL" id="KAH9329302.1"/>
    </source>
</evidence>
<sequence>CRALTIAAMAQNGCLLCIPLVAHSVEEMVSQMQQAHIQGADCVELRIDHLKNFNPQVDLQTLLKSRTLPAIVTYRPKWEGGAYEGNEGNRLNTLCLALELGADYVDVELQAAPDFFSSISNKKPDNSKIIVSSHNYKVTPSLEDLSLLVARIQSTGADIVKIATTATNITDVARIFRVLAHCQVPILALVMTEKGLLSRLLCPKFGGYLTFGTLGAGKESAPGQPTLKDLLDVYKLRLLGRDTKVFGLIGNPVSHSKGPILHNQAFREIGVDAIYVPFLVDNIAEFLKVYSSPDFAGFSVTIPFKEAALECCDEVDPLAQKYHFFAWVVKEVNAYFLNTSVGAVNTIVRRQSDGKLIGYNTDCDGSISAIEDAMKDKHNSKDWTHISPLTGRLFVVVGAGGAGKALAFGAKQKGARVVISNRNYERAKALASLVGGEAIPLDKLDNFHPETGMILANTTSIGMHPNVDQTPISKGALTSYSVVFDAVYTPKWTRLLREAELVGASVVSGQEMFIRQAMGQFELFTGCKGDVFEVIAEEDNIEKVDYYFLCCTEERTKLTSAITSEKTTFYTHSVVV</sequence>
<feature type="domain" description="Quinate/shikimate 5-dehydrogenase/glutamyl-tRNA reductase" evidence="2">
    <location>
        <begin position="389"/>
        <end position="460"/>
    </location>
</feature>
<dbReference type="OMA" id="QCCDEVD"/>
<dbReference type="InterPro" id="IPR006151">
    <property type="entry name" value="Shikm_DH/Glu-tRNA_Rdtase"/>
</dbReference>
<dbReference type="Gene3D" id="3.40.50.10860">
    <property type="entry name" value="Leucine Dehydrogenase, chain A, domain 1"/>
    <property type="match status" value="1"/>
</dbReference>
<dbReference type="HAMAP" id="MF_00222">
    <property type="entry name" value="Shikimate_DH_AroE"/>
    <property type="match status" value="1"/>
</dbReference>
<dbReference type="Pfam" id="PF01488">
    <property type="entry name" value="Shikimate_DH"/>
    <property type="match status" value="1"/>
</dbReference>
<dbReference type="CDD" id="cd01065">
    <property type="entry name" value="NAD_bind_Shikimate_DH"/>
    <property type="match status" value="1"/>
</dbReference>
<organism evidence="4 5">
    <name type="scientific">Taxus chinensis</name>
    <name type="common">Chinese yew</name>
    <name type="synonym">Taxus wallichiana var. chinensis</name>
    <dbReference type="NCBI Taxonomy" id="29808"/>
    <lineage>
        <taxon>Eukaryota</taxon>
        <taxon>Viridiplantae</taxon>
        <taxon>Streptophyta</taxon>
        <taxon>Embryophyta</taxon>
        <taxon>Tracheophyta</taxon>
        <taxon>Spermatophyta</taxon>
        <taxon>Pinopsida</taxon>
        <taxon>Pinidae</taxon>
        <taxon>Conifers II</taxon>
        <taxon>Cupressales</taxon>
        <taxon>Taxaceae</taxon>
        <taxon>Taxus</taxon>
    </lineage>
</organism>
<dbReference type="EMBL" id="JAHRHJ020000001">
    <property type="protein sequence ID" value="KAH9329302.1"/>
    <property type="molecule type" value="Genomic_DNA"/>
</dbReference>
<dbReference type="Proteomes" id="UP000824469">
    <property type="component" value="Unassembled WGS sequence"/>
</dbReference>
<dbReference type="HAMAP" id="MF_00214">
    <property type="entry name" value="AroD"/>
    <property type="match status" value="1"/>
</dbReference>
<dbReference type="InterPro" id="IPR036291">
    <property type="entry name" value="NAD(P)-bd_dom_sf"/>
</dbReference>
<dbReference type="InterPro" id="IPR013785">
    <property type="entry name" value="Aldolase_TIM"/>
</dbReference>
<proteinExistence type="inferred from homology"/>
<dbReference type="SUPFAM" id="SSF51569">
    <property type="entry name" value="Aldolase"/>
    <property type="match status" value="1"/>
</dbReference>
<dbReference type="Pfam" id="PF08501">
    <property type="entry name" value="Shikimate_dh_N"/>
    <property type="match status" value="1"/>
</dbReference>
<feature type="signal peptide" evidence="1">
    <location>
        <begin position="1"/>
        <end position="24"/>
    </location>
</feature>
<dbReference type="SUPFAM" id="SSF53223">
    <property type="entry name" value="Aminoacid dehydrogenase-like, N-terminal domain"/>
    <property type="match status" value="1"/>
</dbReference>
<dbReference type="FunFam" id="3.20.20.70:FF:000142">
    <property type="entry name" value="bifunctional 3-dehydroquinate dehydratase/shikimate dehydrogenase, chloroplastic"/>
    <property type="match status" value="1"/>
</dbReference>
<feature type="domain" description="Shikimate dehydrogenase substrate binding N-terminal" evidence="3">
    <location>
        <begin position="248"/>
        <end position="321"/>
    </location>
</feature>
<dbReference type="SUPFAM" id="SSF51735">
    <property type="entry name" value="NAD(P)-binding Rossmann-fold domains"/>
    <property type="match status" value="1"/>
</dbReference>
<dbReference type="Pfam" id="PF01487">
    <property type="entry name" value="DHquinase_I"/>
    <property type="match status" value="1"/>
</dbReference>
<feature type="non-terminal residue" evidence="4">
    <location>
        <position position="576"/>
    </location>
</feature>
<evidence type="ECO:0000259" key="3">
    <source>
        <dbReference type="Pfam" id="PF08501"/>
    </source>
</evidence>
<accession>A0AA38LQ09</accession>
<dbReference type="InterPro" id="IPR013708">
    <property type="entry name" value="Shikimate_DH-bd_N"/>
</dbReference>
<dbReference type="InterPro" id="IPR001381">
    <property type="entry name" value="DHquinase_I"/>
</dbReference>
<comment type="caution">
    <text evidence="4">The sequence shown here is derived from an EMBL/GenBank/DDBJ whole genome shotgun (WGS) entry which is preliminary data.</text>
</comment>
<evidence type="ECO:0000313" key="5">
    <source>
        <dbReference type="Proteomes" id="UP000824469"/>
    </source>
</evidence>
<dbReference type="PANTHER" id="PTHR21089">
    <property type="entry name" value="SHIKIMATE DEHYDROGENASE"/>
    <property type="match status" value="1"/>
</dbReference>
<keyword evidence="1" id="KW-0732">Signal</keyword>
<dbReference type="GO" id="GO:0019632">
    <property type="term" value="P:shikimate metabolic process"/>
    <property type="evidence" value="ECO:0007669"/>
    <property type="project" value="TreeGrafter"/>
</dbReference>
<keyword evidence="5" id="KW-1185">Reference proteome</keyword>
<dbReference type="GO" id="GO:0004764">
    <property type="term" value="F:shikimate 3-dehydrogenase (NADP+) activity"/>
    <property type="evidence" value="ECO:0007669"/>
    <property type="project" value="InterPro"/>
</dbReference>
<dbReference type="CDD" id="cd00502">
    <property type="entry name" value="DHQase_I"/>
    <property type="match status" value="1"/>
</dbReference>
<dbReference type="InterPro" id="IPR046346">
    <property type="entry name" value="Aminoacid_DH-like_N_sf"/>
</dbReference>